<evidence type="ECO:0000256" key="4">
    <source>
        <dbReference type="ARBA" id="ARBA00023054"/>
    </source>
</evidence>
<dbReference type="PANTHER" id="PTHR37739:SF8">
    <property type="entry name" value="KINESIN-LIKE PROTEIN KIN-12D"/>
    <property type="match status" value="1"/>
</dbReference>
<protein>
    <submittedName>
        <fullName evidence="6">Uncharacterized protein</fullName>
    </submittedName>
</protein>
<evidence type="ECO:0000256" key="5">
    <source>
        <dbReference type="ARBA" id="ARBA00023175"/>
    </source>
</evidence>
<reference evidence="6" key="1">
    <citation type="submission" date="2020-06" db="EMBL/GenBank/DDBJ databases">
        <title>WGS assembly of Ceratodon purpureus strain R40.</title>
        <authorList>
            <person name="Carey S.B."/>
            <person name="Jenkins J."/>
            <person name="Shu S."/>
            <person name="Lovell J.T."/>
            <person name="Sreedasyam A."/>
            <person name="Maumus F."/>
            <person name="Tiley G.P."/>
            <person name="Fernandez-Pozo N."/>
            <person name="Barry K."/>
            <person name="Chen C."/>
            <person name="Wang M."/>
            <person name="Lipzen A."/>
            <person name="Daum C."/>
            <person name="Saski C.A."/>
            <person name="Payton A.C."/>
            <person name="Mcbreen J.C."/>
            <person name="Conrad R.E."/>
            <person name="Kollar L.M."/>
            <person name="Olsson S."/>
            <person name="Huttunen S."/>
            <person name="Landis J.B."/>
            <person name="Wickett N.J."/>
            <person name="Johnson M.G."/>
            <person name="Rensing S.A."/>
            <person name="Grimwood J."/>
            <person name="Schmutz J."/>
            <person name="Mcdaniel S.F."/>
        </authorList>
    </citation>
    <scope>NUCLEOTIDE SEQUENCE</scope>
    <source>
        <strain evidence="6">R40</strain>
    </source>
</reference>
<dbReference type="Gene3D" id="3.40.850.10">
    <property type="entry name" value="Kinesin motor domain"/>
    <property type="match status" value="1"/>
</dbReference>
<proteinExistence type="predicted"/>
<evidence type="ECO:0000313" key="6">
    <source>
        <dbReference type="EMBL" id="KAG0571459.1"/>
    </source>
</evidence>
<dbReference type="InterPro" id="IPR036961">
    <property type="entry name" value="Kinesin_motor_dom_sf"/>
</dbReference>
<keyword evidence="2" id="KW-0547">Nucleotide-binding</keyword>
<dbReference type="GO" id="GO:0005874">
    <property type="term" value="C:microtubule"/>
    <property type="evidence" value="ECO:0007669"/>
    <property type="project" value="UniProtKB-KW"/>
</dbReference>
<dbReference type="PANTHER" id="PTHR37739">
    <property type="entry name" value="KINESIN-LIKE PROTEIN KIN-12D"/>
    <property type="match status" value="1"/>
</dbReference>
<evidence type="ECO:0000256" key="1">
    <source>
        <dbReference type="ARBA" id="ARBA00022701"/>
    </source>
</evidence>
<accession>A0A8T0HKY2</accession>
<gene>
    <name evidence="6" type="ORF">KC19_VG013000</name>
</gene>
<dbReference type="AlphaFoldDB" id="A0A8T0HKY2"/>
<comment type="caution">
    <text evidence="6">The sequence shown here is derived from an EMBL/GenBank/DDBJ whole genome shotgun (WGS) entry which is preliminary data.</text>
</comment>
<evidence type="ECO:0000313" key="7">
    <source>
        <dbReference type="Proteomes" id="UP000822688"/>
    </source>
</evidence>
<dbReference type="InterPro" id="IPR044986">
    <property type="entry name" value="KIF15/KIN-12"/>
</dbReference>
<evidence type="ECO:0000256" key="3">
    <source>
        <dbReference type="ARBA" id="ARBA00022840"/>
    </source>
</evidence>
<keyword evidence="7" id="KW-1185">Reference proteome</keyword>
<evidence type="ECO:0000256" key="2">
    <source>
        <dbReference type="ARBA" id="ARBA00022741"/>
    </source>
</evidence>
<name>A0A8T0HKY2_CERPU</name>
<sequence length="74" mass="8390">MISKLLFQCKRFSWVQEELFQVIGLPMVDNCMAGYNSCLFAYGQVSPICWHFGDLGWKSNSLQLLCRLIVGIAA</sequence>
<dbReference type="InterPro" id="IPR027417">
    <property type="entry name" value="P-loop_NTPase"/>
</dbReference>
<keyword evidence="1" id="KW-0493">Microtubule</keyword>
<dbReference type="EMBL" id="CM026426">
    <property type="protein sequence ID" value="KAG0571459.1"/>
    <property type="molecule type" value="Genomic_DNA"/>
</dbReference>
<dbReference type="Proteomes" id="UP000822688">
    <property type="component" value="Chromosome V"/>
</dbReference>
<dbReference type="SUPFAM" id="SSF52540">
    <property type="entry name" value="P-loop containing nucleoside triphosphate hydrolases"/>
    <property type="match status" value="1"/>
</dbReference>
<dbReference type="GO" id="GO:0005524">
    <property type="term" value="F:ATP binding"/>
    <property type="evidence" value="ECO:0007669"/>
    <property type="project" value="UniProtKB-KW"/>
</dbReference>
<organism evidence="6 7">
    <name type="scientific">Ceratodon purpureus</name>
    <name type="common">Fire moss</name>
    <name type="synonym">Dicranum purpureum</name>
    <dbReference type="NCBI Taxonomy" id="3225"/>
    <lineage>
        <taxon>Eukaryota</taxon>
        <taxon>Viridiplantae</taxon>
        <taxon>Streptophyta</taxon>
        <taxon>Embryophyta</taxon>
        <taxon>Bryophyta</taxon>
        <taxon>Bryophytina</taxon>
        <taxon>Bryopsida</taxon>
        <taxon>Dicranidae</taxon>
        <taxon>Pseudoditrichales</taxon>
        <taxon>Ditrichaceae</taxon>
        <taxon>Ceratodon</taxon>
    </lineage>
</organism>
<keyword evidence="4" id="KW-0175">Coiled coil</keyword>
<keyword evidence="5" id="KW-0505">Motor protein</keyword>
<keyword evidence="3" id="KW-0067">ATP-binding</keyword>